<evidence type="ECO:0000313" key="3">
    <source>
        <dbReference type="Proteomes" id="UP000002640"/>
    </source>
</evidence>
<name>G4ZJA3_PHYSP</name>
<dbReference type="Proteomes" id="UP000002640">
    <property type="component" value="Unassembled WGS sequence"/>
</dbReference>
<protein>
    <submittedName>
        <fullName evidence="2">Uncharacterized protein</fullName>
    </submittedName>
</protein>
<dbReference type="RefSeq" id="XP_009527235.1">
    <property type="nucleotide sequence ID" value="XM_009528940.1"/>
</dbReference>
<evidence type="ECO:0000313" key="1">
    <source>
        <dbReference type="EMBL" id="EGZ04772.1"/>
    </source>
</evidence>
<dbReference type="InParanoid" id="G4ZJA3"/>
<dbReference type="GeneID" id="20657895"/>
<dbReference type="InterPro" id="IPR036537">
    <property type="entry name" value="Adaptor_Cbl_N_dom_sf"/>
</dbReference>
<dbReference type="InterPro" id="IPR059179">
    <property type="entry name" value="MLKL-like_MCAfunc"/>
</dbReference>
<keyword evidence="3" id="KW-1185">Reference proteome</keyword>
<dbReference type="CDD" id="cd21037">
    <property type="entry name" value="MLKL_NTD"/>
    <property type="match status" value="1"/>
</dbReference>
<evidence type="ECO:0000313" key="2">
    <source>
        <dbReference type="EMBL" id="EGZ18177.1"/>
    </source>
</evidence>
<dbReference type="AlphaFoldDB" id="G4ZJA3"/>
<dbReference type="EMBL" id="JH159174">
    <property type="protein sequence ID" value="EGZ04772.1"/>
    <property type="molecule type" value="Genomic_DNA"/>
</dbReference>
<dbReference type="KEGG" id="psoj:PHYSODRAFT_535742"/>
<reference evidence="2 3" key="1">
    <citation type="journal article" date="2006" name="Science">
        <title>Phytophthora genome sequences uncover evolutionary origins and mechanisms of pathogenesis.</title>
        <authorList>
            <person name="Tyler B.M."/>
            <person name="Tripathy S."/>
            <person name="Zhang X."/>
            <person name="Dehal P."/>
            <person name="Jiang R.H."/>
            <person name="Aerts A."/>
            <person name="Arredondo F.D."/>
            <person name="Baxter L."/>
            <person name="Bensasson D."/>
            <person name="Beynon J.L."/>
            <person name="Chapman J."/>
            <person name="Damasceno C.M."/>
            <person name="Dorrance A.E."/>
            <person name="Dou D."/>
            <person name="Dickerman A.W."/>
            <person name="Dubchak I.L."/>
            <person name="Garbelotto M."/>
            <person name="Gijzen M."/>
            <person name="Gordon S.G."/>
            <person name="Govers F."/>
            <person name="Grunwald N.J."/>
            <person name="Huang W."/>
            <person name="Ivors K.L."/>
            <person name="Jones R.W."/>
            <person name="Kamoun S."/>
            <person name="Krampis K."/>
            <person name="Lamour K.H."/>
            <person name="Lee M.K."/>
            <person name="McDonald W.H."/>
            <person name="Medina M."/>
            <person name="Meijer H.J."/>
            <person name="Nordberg E.K."/>
            <person name="Maclean D.J."/>
            <person name="Ospina-Giraldo M.D."/>
            <person name="Morris P.F."/>
            <person name="Phuntumart V."/>
            <person name="Putnam N.H."/>
            <person name="Rash S."/>
            <person name="Rose J.K."/>
            <person name="Sakihama Y."/>
            <person name="Salamov A.A."/>
            <person name="Savidor A."/>
            <person name="Scheuring C.F."/>
            <person name="Smith B.M."/>
            <person name="Sobral B.W."/>
            <person name="Terry A."/>
            <person name="Torto-Alalibo T.A."/>
            <person name="Win J."/>
            <person name="Xu Z."/>
            <person name="Zhang H."/>
            <person name="Grigoriev I.V."/>
            <person name="Rokhsar D.S."/>
            <person name="Boore J.L."/>
        </authorList>
    </citation>
    <scope>NUCLEOTIDE SEQUENCE [LARGE SCALE GENOMIC DNA]</scope>
    <source>
        <strain evidence="2 3">P6497</strain>
    </source>
</reference>
<dbReference type="GeneID" id="20662160"/>
<accession>G4ZJA3</accession>
<reference evidence="2" key="2">
    <citation type="submission" date="2011-09" db="EMBL/GenBank/DDBJ databases">
        <authorList>
            <consortium name="US DOE Joint Genome Institute (JGI-PGF)"/>
            <person name="Aerts A."/>
            <person name="Grimwood J."/>
            <person name="Schmutz J."/>
            <person name="Lucas S."/>
            <person name="Hammon N."/>
            <person name="Glavina del Rio T."/>
            <person name="Dalin E."/>
            <person name="Tice H."/>
            <person name="Pitluck S."/>
            <person name="Dehal P."/>
            <person name="Chapman J."/>
            <person name="Putman N.H."/>
            <person name="Salamov A.A."/>
            <person name="Terry A."/>
            <person name="Rokhsar D.S."/>
            <person name="Boore J.L."/>
            <person name="Tripathy S."/>
            <person name="Tyler B.M."/>
            <person name="Grigoriev I.V."/>
        </authorList>
    </citation>
    <scope>NUCLEOTIDE SEQUENCE</scope>
    <source>
        <strain evidence="2">P6497</strain>
    </source>
</reference>
<dbReference type="Gene3D" id="1.20.930.20">
    <property type="entry name" value="Adaptor protein Cbl, N-terminal domain"/>
    <property type="match status" value="1"/>
</dbReference>
<dbReference type="RefSeq" id="XP_009539748.1">
    <property type="nucleotide sequence ID" value="XM_009541453.1"/>
</dbReference>
<dbReference type="KEGG" id="psoj:PHYSODRAFT_500852"/>
<organism evidence="3">
    <name type="scientific">Phytophthora sojae (strain P6497)</name>
    <name type="common">Soybean stem and root rot agent</name>
    <name type="synonym">Phytophthora megasperma f. sp. glycines</name>
    <dbReference type="NCBI Taxonomy" id="1094619"/>
    <lineage>
        <taxon>Eukaryota</taxon>
        <taxon>Sar</taxon>
        <taxon>Stramenopiles</taxon>
        <taxon>Oomycota</taxon>
        <taxon>Peronosporomycetes</taxon>
        <taxon>Peronosporales</taxon>
        <taxon>Peronosporaceae</taxon>
        <taxon>Phytophthora</taxon>
    </lineage>
</organism>
<gene>
    <name evidence="2" type="ORF">PHYSODRAFT_500852</name>
    <name evidence="1" type="ORF">PHYSODRAFT_535742</name>
</gene>
<proteinExistence type="predicted"/>
<sequence>MVATLPDLVVPGFGAVGEVLVKIKEICVKIHDSKNACKRISMQLHDIFDEIMKLQSRQRIPSTCSKAITKYVGVLMDFTEFLERHQDKKGLEKLKERCKLPSKLERIQSDVEMLFRMLNLGTADMVASLKLRFEDEQREQRRELAKLSADTSIIRKEILGYRETMHKILSLLYSYQ</sequence>
<dbReference type="GO" id="GO:0007166">
    <property type="term" value="P:cell surface receptor signaling pathway"/>
    <property type="evidence" value="ECO:0007669"/>
    <property type="project" value="InterPro"/>
</dbReference>
<dbReference type="SMR" id="G4ZJA3"/>
<dbReference type="EMBL" id="JH159154">
    <property type="protein sequence ID" value="EGZ18177.1"/>
    <property type="molecule type" value="Genomic_DNA"/>
</dbReference>
<feature type="non-terminal residue" evidence="2">
    <location>
        <position position="176"/>
    </location>
</feature>